<gene>
    <name evidence="7" type="ORF">C6570_00330</name>
</gene>
<evidence type="ECO:0000313" key="7">
    <source>
        <dbReference type="EMBL" id="AVO32879.1"/>
    </source>
</evidence>
<proteinExistence type="predicted"/>
<evidence type="ECO:0000313" key="8">
    <source>
        <dbReference type="Proteomes" id="UP000239709"/>
    </source>
</evidence>
<dbReference type="PROSITE" id="PS50110">
    <property type="entry name" value="RESPONSE_REGULATORY"/>
    <property type="match status" value="1"/>
</dbReference>
<dbReference type="PANTHER" id="PTHR43214">
    <property type="entry name" value="TWO-COMPONENT RESPONSE REGULATOR"/>
    <property type="match status" value="1"/>
</dbReference>
<dbReference type="RefSeq" id="WP_106701013.1">
    <property type="nucleotide sequence ID" value="NZ_CP027666.1"/>
</dbReference>
<keyword evidence="8" id="KW-1185">Reference proteome</keyword>
<dbReference type="GO" id="GO:0006355">
    <property type="term" value="P:regulation of DNA-templated transcription"/>
    <property type="evidence" value="ECO:0007669"/>
    <property type="project" value="InterPro"/>
</dbReference>
<feature type="domain" description="Response regulatory" evidence="6">
    <location>
        <begin position="3"/>
        <end position="118"/>
    </location>
</feature>
<dbReference type="SUPFAM" id="SSF52172">
    <property type="entry name" value="CheY-like"/>
    <property type="match status" value="1"/>
</dbReference>
<dbReference type="Gene3D" id="3.40.50.2300">
    <property type="match status" value="1"/>
</dbReference>
<keyword evidence="4" id="KW-0597">Phosphoprotein</keyword>
<dbReference type="Proteomes" id="UP000239709">
    <property type="component" value="Chromosome"/>
</dbReference>
<accession>A0A2S0MAH9</accession>
<dbReference type="KEGG" id="otk:C6570_00330"/>
<protein>
    <submittedName>
        <fullName evidence="7">DNA-binding response regulator</fullName>
    </submittedName>
</protein>
<evidence type="ECO:0000256" key="2">
    <source>
        <dbReference type="ARBA" id="ARBA00023125"/>
    </source>
</evidence>
<evidence type="ECO:0000259" key="6">
    <source>
        <dbReference type="PROSITE" id="PS50110"/>
    </source>
</evidence>
<evidence type="ECO:0000256" key="4">
    <source>
        <dbReference type="PROSITE-ProRule" id="PRU00169"/>
    </source>
</evidence>
<reference evidence="7 8" key="1">
    <citation type="submission" date="2018-03" db="EMBL/GenBank/DDBJ databases">
        <title>Genome sequencing of Ottowia sp.</title>
        <authorList>
            <person name="Kim S.-J."/>
            <person name="Heo J."/>
            <person name="Kwon S.-W."/>
        </authorList>
    </citation>
    <scope>NUCLEOTIDE SEQUENCE [LARGE SCALE GENOMIC DNA]</scope>
    <source>
        <strain evidence="7 8">KADR8-3</strain>
    </source>
</reference>
<dbReference type="SMART" id="SM00448">
    <property type="entry name" value="REC"/>
    <property type="match status" value="1"/>
</dbReference>
<dbReference type="Pfam" id="PF00196">
    <property type="entry name" value="GerE"/>
    <property type="match status" value="1"/>
</dbReference>
<dbReference type="EMBL" id="CP027666">
    <property type="protein sequence ID" value="AVO32879.1"/>
    <property type="molecule type" value="Genomic_DNA"/>
</dbReference>
<keyword evidence="3" id="KW-0804">Transcription</keyword>
<dbReference type="AlphaFoldDB" id="A0A2S0MAH9"/>
<dbReference type="InterPro" id="IPR039420">
    <property type="entry name" value="WalR-like"/>
</dbReference>
<dbReference type="GO" id="GO:0003677">
    <property type="term" value="F:DNA binding"/>
    <property type="evidence" value="ECO:0007669"/>
    <property type="project" value="UniProtKB-KW"/>
</dbReference>
<dbReference type="PROSITE" id="PS50043">
    <property type="entry name" value="HTH_LUXR_2"/>
    <property type="match status" value="1"/>
</dbReference>
<dbReference type="CDD" id="cd06170">
    <property type="entry name" value="LuxR_C_like"/>
    <property type="match status" value="1"/>
</dbReference>
<dbReference type="SUPFAM" id="SSF46894">
    <property type="entry name" value="C-terminal effector domain of the bipartite response regulators"/>
    <property type="match status" value="1"/>
</dbReference>
<keyword evidence="2 7" id="KW-0238">DNA-binding</keyword>
<dbReference type="InterPro" id="IPR036388">
    <property type="entry name" value="WH-like_DNA-bd_sf"/>
</dbReference>
<dbReference type="InterPro" id="IPR011006">
    <property type="entry name" value="CheY-like_superfamily"/>
</dbReference>
<dbReference type="PRINTS" id="PR00038">
    <property type="entry name" value="HTHLUXR"/>
</dbReference>
<dbReference type="PANTHER" id="PTHR43214:SF41">
    <property type="entry name" value="NITRATE_NITRITE RESPONSE REGULATOR PROTEIN NARP"/>
    <property type="match status" value="1"/>
</dbReference>
<evidence type="ECO:0000256" key="1">
    <source>
        <dbReference type="ARBA" id="ARBA00023015"/>
    </source>
</evidence>
<sequence>MKRILIVEANAGPQGSLSQVAARAFPAAQVVHTPSAAAAAGKMDRPVSMLLVDSLLTDGDAPAVIRSLRAQHPNALAVVFTRSADDEGLFPALREGAFGYLLRTQPAEDLVAALRQIAQGEPALAPPFSRRVLLYFSGGGCVMPANSSRASDVELNARETEVLQRVAKGYTLPEIAAQLGLSRHTVADYVKKIYRKLNVSSRAEAALEAARRGLVKP</sequence>
<dbReference type="InterPro" id="IPR001789">
    <property type="entry name" value="Sig_transdc_resp-reg_receiver"/>
</dbReference>
<evidence type="ECO:0000256" key="3">
    <source>
        <dbReference type="ARBA" id="ARBA00023163"/>
    </source>
</evidence>
<dbReference type="InterPro" id="IPR016032">
    <property type="entry name" value="Sig_transdc_resp-reg_C-effctor"/>
</dbReference>
<dbReference type="OrthoDB" id="3623000at2"/>
<evidence type="ECO:0000259" key="5">
    <source>
        <dbReference type="PROSITE" id="PS50043"/>
    </source>
</evidence>
<feature type="modified residue" description="4-aspartylphosphate" evidence="4">
    <location>
        <position position="53"/>
    </location>
</feature>
<dbReference type="SMART" id="SM00421">
    <property type="entry name" value="HTH_LUXR"/>
    <property type="match status" value="1"/>
</dbReference>
<organism evidence="7 8">
    <name type="scientific">Ottowia oryzae</name>
    <dbReference type="NCBI Taxonomy" id="2109914"/>
    <lineage>
        <taxon>Bacteria</taxon>
        <taxon>Pseudomonadati</taxon>
        <taxon>Pseudomonadota</taxon>
        <taxon>Betaproteobacteria</taxon>
        <taxon>Burkholderiales</taxon>
        <taxon>Comamonadaceae</taxon>
        <taxon>Ottowia</taxon>
    </lineage>
</organism>
<dbReference type="GO" id="GO:0000160">
    <property type="term" value="P:phosphorelay signal transduction system"/>
    <property type="evidence" value="ECO:0007669"/>
    <property type="project" value="InterPro"/>
</dbReference>
<feature type="domain" description="HTH luxR-type" evidence="5">
    <location>
        <begin position="148"/>
        <end position="213"/>
    </location>
</feature>
<name>A0A2S0MAH9_9BURK</name>
<keyword evidence="1" id="KW-0805">Transcription regulation</keyword>
<dbReference type="InterPro" id="IPR000792">
    <property type="entry name" value="Tscrpt_reg_LuxR_C"/>
</dbReference>
<dbReference type="Gene3D" id="1.10.10.10">
    <property type="entry name" value="Winged helix-like DNA-binding domain superfamily/Winged helix DNA-binding domain"/>
    <property type="match status" value="1"/>
</dbReference>